<keyword evidence="2" id="KW-0472">Membrane</keyword>
<evidence type="ECO:0000313" key="4">
    <source>
        <dbReference type="EMBL" id="KAF9477067.1"/>
    </source>
</evidence>
<comment type="caution">
    <text evidence="4">The sequence shown here is derived from an EMBL/GenBank/DDBJ whole genome shotgun (WGS) entry which is preliminary data.</text>
</comment>
<evidence type="ECO:0000313" key="5">
    <source>
        <dbReference type="Proteomes" id="UP000807469"/>
    </source>
</evidence>
<evidence type="ECO:0000256" key="3">
    <source>
        <dbReference type="SAM" id="SignalP"/>
    </source>
</evidence>
<sequence length="526" mass="54238">MYTPPMTLSLLYLLWLPCTVLGSFQVLIQSSSTGGYKPGDTLAYTLVADPIPSGALGIILIPVQSGAASTPRPFTMFSATMEFSPQKFTLTMPSQLADSFYTLDAHAEQDVQSTLLGYSDPFEILNPTTTTSSNTPTQQTTTTKTTITSPSDRSTTSNASPPTSQSSSSPSSNSQSSTTPTTSSPPSSSPADTHTSTPNAETGTTPNSAADASPTSSSSSSDASTDKTSATTTSATSKKTPTGAIVGGVIGGIAVLLFLLFTFFFCRRRRQLEKLDDMLLGDDNHTSNNVNYNSSTTAFMSQHQHSPSSHLTSQSEISPFIINDSGRDMTGHTASPEFSSAKSREAFGFGAGGGGAWAGAQAQARLQPQRHVAAAPSMSLSVGSTGDSVVPSSGASQSQNQSASRLPLLGGVTSKPTPSLHTAPRGVTAPSTDAAWSGYANSAASAFGRTSAGASDEGMGAGAIAIASAVVGAGAGAGVDDRSENDVRERLEQLTSHVRRLEDALEQAVSHQQGYDAPPVYDGSQR</sequence>
<feature type="signal peptide" evidence="3">
    <location>
        <begin position="1"/>
        <end position="22"/>
    </location>
</feature>
<feature type="transmembrane region" description="Helical" evidence="2">
    <location>
        <begin position="244"/>
        <end position="266"/>
    </location>
</feature>
<keyword evidence="2" id="KW-1133">Transmembrane helix</keyword>
<protein>
    <recommendedName>
        <fullName evidence="6">Mid2 domain-containing protein</fullName>
    </recommendedName>
</protein>
<feature type="region of interest" description="Disordered" evidence="1">
    <location>
        <begin position="126"/>
        <end position="245"/>
    </location>
</feature>
<dbReference type="EMBL" id="MU155273">
    <property type="protein sequence ID" value="KAF9477067.1"/>
    <property type="molecule type" value="Genomic_DNA"/>
</dbReference>
<feature type="region of interest" description="Disordered" evidence="1">
    <location>
        <begin position="506"/>
        <end position="526"/>
    </location>
</feature>
<gene>
    <name evidence="4" type="ORF">BDN70DRAFT_881628</name>
</gene>
<evidence type="ECO:0000256" key="1">
    <source>
        <dbReference type="SAM" id="MobiDB-lite"/>
    </source>
</evidence>
<keyword evidence="3" id="KW-0732">Signal</keyword>
<name>A0A9P6CSA3_9AGAR</name>
<evidence type="ECO:0000256" key="2">
    <source>
        <dbReference type="SAM" id="Phobius"/>
    </source>
</evidence>
<keyword evidence="2" id="KW-0812">Transmembrane</keyword>
<evidence type="ECO:0008006" key="6">
    <source>
        <dbReference type="Google" id="ProtNLM"/>
    </source>
</evidence>
<feature type="compositionally biased region" description="Low complexity" evidence="1">
    <location>
        <begin position="126"/>
        <end position="244"/>
    </location>
</feature>
<feature type="compositionally biased region" description="Polar residues" evidence="1">
    <location>
        <begin position="378"/>
        <end position="391"/>
    </location>
</feature>
<keyword evidence="5" id="KW-1185">Reference proteome</keyword>
<dbReference type="OrthoDB" id="3069832at2759"/>
<feature type="region of interest" description="Disordered" evidence="1">
    <location>
        <begin position="378"/>
        <end position="429"/>
    </location>
</feature>
<accession>A0A9P6CSA3</accession>
<organism evidence="4 5">
    <name type="scientific">Pholiota conissans</name>
    <dbReference type="NCBI Taxonomy" id="109636"/>
    <lineage>
        <taxon>Eukaryota</taxon>
        <taxon>Fungi</taxon>
        <taxon>Dikarya</taxon>
        <taxon>Basidiomycota</taxon>
        <taxon>Agaricomycotina</taxon>
        <taxon>Agaricomycetes</taxon>
        <taxon>Agaricomycetidae</taxon>
        <taxon>Agaricales</taxon>
        <taxon>Agaricineae</taxon>
        <taxon>Strophariaceae</taxon>
        <taxon>Pholiota</taxon>
    </lineage>
</organism>
<dbReference type="Proteomes" id="UP000807469">
    <property type="component" value="Unassembled WGS sequence"/>
</dbReference>
<dbReference type="AlphaFoldDB" id="A0A9P6CSA3"/>
<feature type="chain" id="PRO_5040327267" description="Mid2 domain-containing protein" evidence="3">
    <location>
        <begin position="23"/>
        <end position="526"/>
    </location>
</feature>
<proteinExistence type="predicted"/>
<feature type="compositionally biased region" description="Low complexity" evidence="1">
    <location>
        <begin position="392"/>
        <end position="404"/>
    </location>
</feature>
<reference evidence="4" key="1">
    <citation type="submission" date="2020-11" db="EMBL/GenBank/DDBJ databases">
        <authorList>
            <consortium name="DOE Joint Genome Institute"/>
            <person name="Ahrendt S."/>
            <person name="Riley R."/>
            <person name="Andreopoulos W."/>
            <person name="Labutti K."/>
            <person name="Pangilinan J."/>
            <person name="Ruiz-Duenas F.J."/>
            <person name="Barrasa J.M."/>
            <person name="Sanchez-Garcia M."/>
            <person name="Camarero S."/>
            <person name="Miyauchi S."/>
            <person name="Serrano A."/>
            <person name="Linde D."/>
            <person name="Babiker R."/>
            <person name="Drula E."/>
            <person name="Ayuso-Fernandez I."/>
            <person name="Pacheco R."/>
            <person name="Padilla G."/>
            <person name="Ferreira P."/>
            <person name="Barriuso J."/>
            <person name="Kellner H."/>
            <person name="Castanera R."/>
            <person name="Alfaro M."/>
            <person name="Ramirez L."/>
            <person name="Pisabarro A.G."/>
            <person name="Kuo A."/>
            <person name="Tritt A."/>
            <person name="Lipzen A."/>
            <person name="He G."/>
            <person name="Yan M."/>
            <person name="Ng V."/>
            <person name="Cullen D."/>
            <person name="Martin F."/>
            <person name="Rosso M.-N."/>
            <person name="Henrissat B."/>
            <person name="Hibbett D."/>
            <person name="Martinez A.T."/>
            <person name="Grigoriev I.V."/>
        </authorList>
    </citation>
    <scope>NUCLEOTIDE SEQUENCE</scope>
    <source>
        <strain evidence="4">CIRM-BRFM 674</strain>
    </source>
</reference>